<keyword evidence="7 8" id="KW-0119">Carbohydrate metabolism</keyword>
<dbReference type="Gene3D" id="2.70.98.10">
    <property type="match status" value="1"/>
</dbReference>
<evidence type="ECO:0000256" key="7">
    <source>
        <dbReference type="ARBA" id="ARBA00023277"/>
    </source>
</evidence>
<dbReference type="InterPro" id="IPR047215">
    <property type="entry name" value="Galactose_mutarotase-like"/>
</dbReference>
<keyword evidence="13" id="KW-1185">Reference proteome</keyword>
<dbReference type="GO" id="GO:0006006">
    <property type="term" value="P:glucose metabolic process"/>
    <property type="evidence" value="ECO:0007669"/>
    <property type="project" value="TreeGrafter"/>
</dbReference>
<dbReference type="InterPro" id="IPR008183">
    <property type="entry name" value="Aldose_1/G6P_1-epimerase"/>
</dbReference>
<sequence>MMEPIKIIDWGKVGGEKIYLYTLTNKNGMKVSVSNIGAAIQSVWVKNKTGAFDDVVLGYDTVTGYLADRFYIGTVVGRYANRIAGGRVDIEGNTYQLTIKEGGYHHHGGREGFNKKVWQSVPFVKNEETGVVFHLLSPNGDEGFPGNLAVKVKYTLTDQNQLVIDYYAETDQSTLINLTQHTYFNLAGHNEGCILNHNLVINADKYLPVNQMIVPEGILTDVADTPFDFRKAKQIGKEIDQQHGQLILGDGYDHSWVLKNERSQKLLLAAKVCEPVNGRSLLVYTTEPALHLYTGNFLDGSINGKEQTAYKRREGFCLETQNYPDAPNKPRFPSAILKKGDIYKSRTIFEFGIV</sequence>
<dbReference type="UniPathway" id="UPA00242"/>
<comment type="similarity">
    <text evidence="3 8">Belongs to the aldose epimerase family.</text>
</comment>
<dbReference type="RefSeq" id="WP_216351026.1">
    <property type="nucleotide sequence ID" value="NZ_FPAM01000013.1"/>
</dbReference>
<dbReference type="SUPFAM" id="SSF74650">
    <property type="entry name" value="Galactose mutarotase-like"/>
    <property type="match status" value="1"/>
</dbReference>
<evidence type="ECO:0000256" key="9">
    <source>
        <dbReference type="PIRSR" id="PIRSR005096-1"/>
    </source>
</evidence>
<dbReference type="InterPro" id="IPR011013">
    <property type="entry name" value="Gal_mutarotase_sf_dom"/>
</dbReference>
<dbReference type="InterPro" id="IPR015443">
    <property type="entry name" value="Aldose_1-epimerase"/>
</dbReference>
<dbReference type="InterPro" id="IPR014718">
    <property type="entry name" value="GH-type_carb-bd"/>
</dbReference>
<evidence type="ECO:0000256" key="8">
    <source>
        <dbReference type="PIRNR" id="PIRNR005096"/>
    </source>
</evidence>
<protein>
    <recommendedName>
        <fullName evidence="8">Aldose 1-epimerase</fullName>
        <ecNumber evidence="8">5.1.3.3</ecNumber>
    </recommendedName>
</protein>
<dbReference type="PIRSF" id="PIRSF005096">
    <property type="entry name" value="GALM"/>
    <property type="match status" value="1"/>
</dbReference>
<feature type="binding site" evidence="11">
    <location>
        <begin position="181"/>
        <end position="183"/>
    </location>
    <ligand>
        <name>beta-D-galactose</name>
        <dbReference type="ChEBI" id="CHEBI:27667"/>
    </ligand>
</feature>
<organism evidence="12 13">
    <name type="scientific">Mucilaginibacter polytrichastri</name>
    <dbReference type="NCBI Taxonomy" id="1302689"/>
    <lineage>
        <taxon>Bacteria</taxon>
        <taxon>Pseudomonadati</taxon>
        <taxon>Bacteroidota</taxon>
        <taxon>Sphingobacteriia</taxon>
        <taxon>Sphingobacteriales</taxon>
        <taxon>Sphingobacteriaceae</taxon>
        <taxon>Mucilaginibacter</taxon>
    </lineage>
</organism>
<evidence type="ECO:0000313" key="13">
    <source>
        <dbReference type="Proteomes" id="UP000186720"/>
    </source>
</evidence>
<comment type="cofactor">
    <cofactor evidence="1">
        <name>Ca(2+)</name>
        <dbReference type="ChEBI" id="CHEBI:29108"/>
    </cofactor>
</comment>
<gene>
    <name evidence="12" type="ORF">RG47T_1743</name>
</gene>
<dbReference type="GO" id="GO:0033499">
    <property type="term" value="P:galactose catabolic process via UDP-galactose, Leloir pathway"/>
    <property type="evidence" value="ECO:0007669"/>
    <property type="project" value="TreeGrafter"/>
</dbReference>
<evidence type="ECO:0000256" key="5">
    <source>
        <dbReference type="ARBA" id="ARBA00022837"/>
    </source>
</evidence>
<comment type="subunit">
    <text evidence="4">Monomer.</text>
</comment>
<dbReference type="CDD" id="cd09019">
    <property type="entry name" value="galactose_mutarotase_like"/>
    <property type="match status" value="1"/>
</dbReference>
<feature type="active site" description="Proton acceptor" evidence="9">
    <location>
        <position position="319"/>
    </location>
</feature>
<evidence type="ECO:0000256" key="11">
    <source>
        <dbReference type="PIRSR" id="PIRSR005096-3"/>
    </source>
</evidence>
<feature type="binding site" evidence="11">
    <location>
        <begin position="81"/>
        <end position="82"/>
    </location>
    <ligand>
        <name>beta-D-galactose</name>
        <dbReference type="ChEBI" id="CHEBI:27667"/>
    </ligand>
</feature>
<evidence type="ECO:0000256" key="2">
    <source>
        <dbReference type="ARBA" id="ARBA00005028"/>
    </source>
</evidence>
<evidence type="ECO:0000256" key="4">
    <source>
        <dbReference type="ARBA" id="ARBA00011245"/>
    </source>
</evidence>
<keyword evidence="6 8" id="KW-0413">Isomerase</keyword>
<reference evidence="12 13" key="1">
    <citation type="submission" date="2016-11" db="EMBL/GenBank/DDBJ databases">
        <title>Whole Genome Sequencing of Mucilaginibacter polytrichastri RG4-7(T) isolated from the moss sample.</title>
        <authorList>
            <person name="Li Y."/>
        </authorList>
    </citation>
    <scope>NUCLEOTIDE SEQUENCE [LARGE SCALE GENOMIC DNA]</scope>
    <source>
        <strain evidence="12 13">RG4-7</strain>
    </source>
</reference>
<dbReference type="AlphaFoldDB" id="A0A1Q5ZX18"/>
<dbReference type="EC" id="5.1.3.3" evidence="8"/>
<dbReference type="GO" id="GO:0030246">
    <property type="term" value="F:carbohydrate binding"/>
    <property type="evidence" value="ECO:0007669"/>
    <property type="project" value="InterPro"/>
</dbReference>
<comment type="pathway">
    <text evidence="2 8">Carbohydrate metabolism; hexose metabolism.</text>
</comment>
<dbReference type="EMBL" id="MPPL01000001">
    <property type="protein sequence ID" value="OKS86291.1"/>
    <property type="molecule type" value="Genomic_DNA"/>
</dbReference>
<dbReference type="PANTHER" id="PTHR10091:SF0">
    <property type="entry name" value="GALACTOSE MUTAROTASE"/>
    <property type="match status" value="1"/>
</dbReference>
<dbReference type="GO" id="GO:0005737">
    <property type="term" value="C:cytoplasm"/>
    <property type="evidence" value="ECO:0007669"/>
    <property type="project" value="TreeGrafter"/>
</dbReference>
<comment type="catalytic activity">
    <reaction evidence="8">
        <text>alpha-D-glucose = beta-D-glucose</text>
        <dbReference type="Rhea" id="RHEA:10264"/>
        <dbReference type="ChEBI" id="CHEBI:15903"/>
        <dbReference type="ChEBI" id="CHEBI:17925"/>
        <dbReference type="EC" id="5.1.3.3"/>
    </reaction>
</comment>
<dbReference type="PANTHER" id="PTHR10091">
    <property type="entry name" value="ALDOSE-1-EPIMERASE"/>
    <property type="match status" value="1"/>
</dbReference>
<evidence type="ECO:0000256" key="10">
    <source>
        <dbReference type="PIRSR" id="PIRSR005096-2"/>
    </source>
</evidence>
<keyword evidence="5" id="KW-0106">Calcium</keyword>
<comment type="caution">
    <text evidence="12">The sequence shown here is derived from an EMBL/GenBank/DDBJ whole genome shotgun (WGS) entry which is preliminary data.</text>
</comment>
<dbReference type="GO" id="GO:0004034">
    <property type="term" value="F:aldose 1-epimerase activity"/>
    <property type="evidence" value="ECO:0007669"/>
    <property type="project" value="UniProtKB-EC"/>
</dbReference>
<feature type="active site" description="Proton donor" evidence="9">
    <location>
        <position position="181"/>
    </location>
</feature>
<evidence type="ECO:0000256" key="1">
    <source>
        <dbReference type="ARBA" id="ARBA00001913"/>
    </source>
</evidence>
<name>A0A1Q5ZX18_9SPHI</name>
<dbReference type="Proteomes" id="UP000186720">
    <property type="component" value="Unassembled WGS sequence"/>
</dbReference>
<dbReference type="NCBIfam" id="NF008277">
    <property type="entry name" value="PRK11055.1"/>
    <property type="match status" value="1"/>
</dbReference>
<proteinExistence type="inferred from homology"/>
<dbReference type="STRING" id="1302689.RG47T_1743"/>
<feature type="binding site" evidence="10">
    <location>
        <position position="253"/>
    </location>
    <ligand>
        <name>beta-D-galactose</name>
        <dbReference type="ChEBI" id="CHEBI:27667"/>
    </ligand>
</feature>
<accession>A0A1Q5ZX18</accession>
<evidence type="ECO:0000256" key="6">
    <source>
        <dbReference type="ARBA" id="ARBA00023235"/>
    </source>
</evidence>
<evidence type="ECO:0000313" key="12">
    <source>
        <dbReference type="EMBL" id="OKS86291.1"/>
    </source>
</evidence>
<dbReference type="Pfam" id="PF01263">
    <property type="entry name" value="Aldose_epim"/>
    <property type="match status" value="1"/>
</dbReference>
<evidence type="ECO:0000256" key="3">
    <source>
        <dbReference type="ARBA" id="ARBA00006206"/>
    </source>
</evidence>